<evidence type="ECO:0000256" key="4">
    <source>
        <dbReference type="ARBA" id="ARBA00022475"/>
    </source>
</evidence>
<evidence type="ECO:0000256" key="3">
    <source>
        <dbReference type="ARBA" id="ARBA00022448"/>
    </source>
</evidence>
<dbReference type="InterPro" id="IPR003004">
    <property type="entry name" value="GspF/PilC"/>
</dbReference>
<dbReference type="GO" id="GO:0015628">
    <property type="term" value="P:protein secretion by the type II secretion system"/>
    <property type="evidence" value="ECO:0007669"/>
    <property type="project" value="TreeGrafter"/>
</dbReference>
<evidence type="ECO:0000256" key="5">
    <source>
        <dbReference type="ARBA" id="ARBA00022519"/>
    </source>
</evidence>
<feature type="transmembrane region" description="Helical" evidence="10">
    <location>
        <begin position="380"/>
        <end position="400"/>
    </location>
</feature>
<comment type="subcellular location">
    <subcellularLocation>
        <location evidence="1 9">Cell inner membrane</location>
        <topology evidence="1 9">Multi-pass membrane protein</topology>
    </subcellularLocation>
</comment>
<dbReference type="InterPro" id="IPR042094">
    <property type="entry name" value="T2SS_GspF_sf"/>
</dbReference>
<evidence type="ECO:0000256" key="1">
    <source>
        <dbReference type="ARBA" id="ARBA00004429"/>
    </source>
</evidence>
<accession>A0A1I1RB58</accession>
<evidence type="ECO:0000256" key="2">
    <source>
        <dbReference type="ARBA" id="ARBA00005745"/>
    </source>
</evidence>
<evidence type="ECO:0000256" key="10">
    <source>
        <dbReference type="SAM" id="Phobius"/>
    </source>
</evidence>
<dbReference type="FunFam" id="1.20.81.30:FF:000001">
    <property type="entry name" value="Type II secretion system protein F"/>
    <property type="match status" value="2"/>
</dbReference>
<keyword evidence="8 10" id="KW-0472">Membrane</keyword>
<reference evidence="13" key="1">
    <citation type="submission" date="2016-10" db="EMBL/GenBank/DDBJ databases">
        <authorList>
            <person name="Varghese N."/>
            <person name="Submissions S."/>
        </authorList>
    </citation>
    <scope>NUCLEOTIDE SEQUENCE [LARGE SCALE GENOMIC DNA]</scope>
    <source>
        <strain evidence="13">JCM 2783</strain>
    </source>
</reference>
<evidence type="ECO:0000256" key="6">
    <source>
        <dbReference type="ARBA" id="ARBA00022692"/>
    </source>
</evidence>
<keyword evidence="7 10" id="KW-1133">Transmembrane helix</keyword>
<keyword evidence="3 9" id="KW-0813">Transport</keyword>
<dbReference type="GO" id="GO:0005886">
    <property type="term" value="C:plasma membrane"/>
    <property type="evidence" value="ECO:0007669"/>
    <property type="project" value="UniProtKB-SubCell"/>
</dbReference>
<feature type="domain" description="Type II secretion system protein GspF" evidence="11">
    <location>
        <begin position="73"/>
        <end position="196"/>
    </location>
</feature>
<keyword evidence="4" id="KW-1003">Cell membrane</keyword>
<organism evidence="12 13">
    <name type="scientific">Pseudomonas straminea</name>
    <dbReference type="NCBI Taxonomy" id="47882"/>
    <lineage>
        <taxon>Bacteria</taxon>
        <taxon>Pseudomonadati</taxon>
        <taxon>Pseudomonadota</taxon>
        <taxon>Gammaproteobacteria</taxon>
        <taxon>Pseudomonadales</taxon>
        <taxon>Pseudomonadaceae</taxon>
        <taxon>Phytopseudomonas</taxon>
    </lineage>
</organism>
<dbReference type="EMBL" id="FOMO01000001">
    <property type="protein sequence ID" value="SFD31626.1"/>
    <property type="molecule type" value="Genomic_DNA"/>
</dbReference>
<proteinExistence type="inferred from homology"/>
<keyword evidence="13" id="KW-1185">Reference proteome</keyword>
<dbReference type="Pfam" id="PF00482">
    <property type="entry name" value="T2SSF"/>
    <property type="match status" value="2"/>
</dbReference>
<keyword evidence="6 9" id="KW-0812">Transmembrane</keyword>
<sequence length="407" mass="43533">MAAAAKAPKTSTFVWEGKDRKGSIVKGELSGQNPALVKAQLRKQGINPTKVRKKGMSLGGAGKKIKPLDIALFARQMATMMKAGVPLLQSFDIIADGVEKPAMRKLVDELKQHVAAGNSFAAALRTKPEYFDNLFCNLVDAGEQSGALETLLDRVATYKEKTEALKAKIKKAMNYPIAVIAVAIIVSCILLIKVVPQFESVFSSFGAELPAFTVFVIGISNTLQNWWYIVLLGGAAAGYALIQAKQRSEKFRNSLDRAVLKAPVIGNIVYKSSVARYARTLSTTFAAGVPLVEALDSVAGATGNVVFRDAVAKVKQDVTSGMQLNFSMRSTNAFPAMAVQMTAIGEESGALDTMLDKVASYYEAEVDNAVDGLTALMEPLIMSVLGVLVGGLIIAMYLPIFQLGNVV</sequence>
<dbReference type="PANTHER" id="PTHR30012">
    <property type="entry name" value="GENERAL SECRETION PATHWAY PROTEIN"/>
    <property type="match status" value="1"/>
</dbReference>
<name>A0A1I1RB58_PSEOC</name>
<gene>
    <name evidence="12" type="ORF">SAMN05216372_10159</name>
</gene>
<dbReference type="PANTHER" id="PTHR30012:SF7">
    <property type="entry name" value="PROTEIN TRANSPORT PROTEIN HOFC HOMOLOG"/>
    <property type="match status" value="1"/>
</dbReference>
<dbReference type="AlphaFoldDB" id="A0A1I1RB58"/>
<evidence type="ECO:0000313" key="13">
    <source>
        <dbReference type="Proteomes" id="UP000243950"/>
    </source>
</evidence>
<feature type="transmembrane region" description="Helical" evidence="10">
    <location>
        <begin position="225"/>
        <end position="242"/>
    </location>
</feature>
<evidence type="ECO:0000256" key="8">
    <source>
        <dbReference type="ARBA" id="ARBA00023136"/>
    </source>
</evidence>
<evidence type="ECO:0000256" key="9">
    <source>
        <dbReference type="RuleBase" id="RU003923"/>
    </source>
</evidence>
<evidence type="ECO:0000259" key="11">
    <source>
        <dbReference type="Pfam" id="PF00482"/>
    </source>
</evidence>
<dbReference type="Proteomes" id="UP000243950">
    <property type="component" value="Unassembled WGS sequence"/>
</dbReference>
<protein>
    <submittedName>
        <fullName evidence="12">Type IV pilus assembly protein PilC</fullName>
    </submittedName>
</protein>
<dbReference type="Gene3D" id="1.20.81.30">
    <property type="entry name" value="Type II secretion system (T2SS), domain F"/>
    <property type="match status" value="2"/>
</dbReference>
<dbReference type="InterPro" id="IPR018076">
    <property type="entry name" value="T2SS_GspF_dom"/>
</dbReference>
<evidence type="ECO:0000256" key="7">
    <source>
        <dbReference type="ARBA" id="ARBA00022989"/>
    </source>
</evidence>
<dbReference type="PROSITE" id="PS00874">
    <property type="entry name" value="T2SP_F"/>
    <property type="match status" value="1"/>
</dbReference>
<comment type="similarity">
    <text evidence="2 9">Belongs to the GSP F family.</text>
</comment>
<dbReference type="RefSeq" id="WP_093499895.1">
    <property type="nucleotide sequence ID" value="NZ_BSSG01000001.1"/>
</dbReference>
<evidence type="ECO:0000313" key="12">
    <source>
        <dbReference type="EMBL" id="SFD31626.1"/>
    </source>
</evidence>
<keyword evidence="5" id="KW-0997">Cell inner membrane</keyword>
<feature type="domain" description="Type II secretion system protein GspF" evidence="11">
    <location>
        <begin position="278"/>
        <end position="399"/>
    </location>
</feature>
<dbReference type="PRINTS" id="PR00812">
    <property type="entry name" value="BCTERIALGSPF"/>
</dbReference>
<feature type="transmembrane region" description="Helical" evidence="10">
    <location>
        <begin position="175"/>
        <end position="195"/>
    </location>
</feature>
<dbReference type="InterPro" id="IPR001992">
    <property type="entry name" value="T2SS_GspF/T4SS_PilC_CS"/>
</dbReference>